<reference evidence="2 3" key="1">
    <citation type="submission" date="2024-10" db="EMBL/GenBank/DDBJ databases">
        <title>Updated reference genomes for cyclostephanoid diatoms.</title>
        <authorList>
            <person name="Roberts W.R."/>
            <person name="Alverson A.J."/>
        </authorList>
    </citation>
    <scope>NUCLEOTIDE SEQUENCE [LARGE SCALE GENOMIC DNA]</scope>
    <source>
        <strain evidence="2 3">AJA010-31</strain>
    </source>
</reference>
<feature type="signal peptide" evidence="1">
    <location>
        <begin position="1"/>
        <end position="18"/>
    </location>
</feature>
<evidence type="ECO:0008006" key="4">
    <source>
        <dbReference type="Google" id="ProtNLM"/>
    </source>
</evidence>
<evidence type="ECO:0000256" key="1">
    <source>
        <dbReference type="SAM" id="SignalP"/>
    </source>
</evidence>
<dbReference type="EMBL" id="JALLPJ020000611">
    <property type="protein sequence ID" value="KAL3787394.1"/>
    <property type="molecule type" value="Genomic_DNA"/>
</dbReference>
<comment type="caution">
    <text evidence="2">The sequence shown here is derived from an EMBL/GenBank/DDBJ whole genome shotgun (WGS) entry which is preliminary data.</text>
</comment>
<dbReference type="AlphaFoldDB" id="A0ABD3PIC7"/>
<feature type="chain" id="PRO_5044811089" description="SET domain-containing protein" evidence="1">
    <location>
        <begin position="19"/>
        <end position="513"/>
    </location>
</feature>
<sequence>MIPIHLLTIACTISAAAAFTSVNTRTTPRSHSSSCPALPSTFRTDTVNINEIAVRDIDTFQTWTNSVGIQKAPGVVLKGSDRFLKNVQMVASQDVAQGSPVLYVPEELIMSSSKAMAAYRSRVMEGAEKQLEITDAMSELKQFYLMIQLLVEIERGTDSPWYPWLNSLPRYFENAVSMTSFCVNCLPPLLRNLNEQERGNQQCLSELAFAKVPYLSEETKADGDLLKWAYQIVYTRVFEYEDDLRLVPMGDYFDHTSCGAPEVAPWYDEYGNYYAYSQYDIPAGSPLRMTYGHETRPSFLLARYGFLDEDGEATHCKLLFDKRDVDDDLLALGYAEERMLFWNTGEVSEEVWDVLLYRHLDETGNTADKQTLMNAHRSGDYDTKNALHQAYYPFTSNALMEHIDSFLETLDKLIKKSETIGMNEIYVKNEHPRLPLIMRHNNFVKNAFLQVKGMYSPNENWRDATLRVLECNIEECAEAICVLDENGEYQCEGGLGYNEDGSERATSRTIMNE</sequence>
<keyword evidence="1" id="KW-0732">Signal</keyword>
<accession>A0ABD3PIC7</accession>
<dbReference type="InterPro" id="IPR050600">
    <property type="entry name" value="SETD3_SETD6_MTase"/>
</dbReference>
<evidence type="ECO:0000313" key="3">
    <source>
        <dbReference type="Proteomes" id="UP001530400"/>
    </source>
</evidence>
<dbReference type="Gene3D" id="3.90.1410.10">
    <property type="entry name" value="set domain protein methyltransferase, domain 1"/>
    <property type="match status" value="1"/>
</dbReference>
<protein>
    <recommendedName>
        <fullName evidence="4">SET domain-containing protein</fullName>
    </recommendedName>
</protein>
<dbReference type="CDD" id="cd10527">
    <property type="entry name" value="SET_LSMT"/>
    <property type="match status" value="1"/>
</dbReference>
<dbReference type="InterPro" id="IPR046341">
    <property type="entry name" value="SET_dom_sf"/>
</dbReference>
<gene>
    <name evidence="2" type="ORF">ACHAWO_003167</name>
</gene>
<dbReference type="PANTHER" id="PTHR13271:SF154">
    <property type="entry name" value="GRIP DOMAIN-CONTAINING PROTEIN"/>
    <property type="match status" value="1"/>
</dbReference>
<dbReference type="Proteomes" id="UP001530400">
    <property type="component" value="Unassembled WGS sequence"/>
</dbReference>
<name>A0ABD3PIC7_9STRA</name>
<proteinExistence type="predicted"/>
<evidence type="ECO:0000313" key="2">
    <source>
        <dbReference type="EMBL" id="KAL3787394.1"/>
    </source>
</evidence>
<organism evidence="2 3">
    <name type="scientific">Cyclotella atomus</name>
    <dbReference type="NCBI Taxonomy" id="382360"/>
    <lineage>
        <taxon>Eukaryota</taxon>
        <taxon>Sar</taxon>
        <taxon>Stramenopiles</taxon>
        <taxon>Ochrophyta</taxon>
        <taxon>Bacillariophyta</taxon>
        <taxon>Coscinodiscophyceae</taxon>
        <taxon>Thalassiosirophycidae</taxon>
        <taxon>Stephanodiscales</taxon>
        <taxon>Stephanodiscaceae</taxon>
        <taxon>Cyclotella</taxon>
    </lineage>
</organism>
<dbReference type="SUPFAM" id="SSF82199">
    <property type="entry name" value="SET domain"/>
    <property type="match status" value="1"/>
</dbReference>
<keyword evidence="3" id="KW-1185">Reference proteome</keyword>
<dbReference type="PANTHER" id="PTHR13271">
    <property type="entry name" value="UNCHARACTERIZED PUTATIVE METHYLTRANSFERASE"/>
    <property type="match status" value="1"/>
</dbReference>